<evidence type="ECO:0000259" key="1">
    <source>
        <dbReference type="Pfam" id="PF00535"/>
    </source>
</evidence>
<evidence type="ECO:0000313" key="3">
    <source>
        <dbReference type="Proteomes" id="UP000298050"/>
    </source>
</evidence>
<accession>A0A4Z0M1G5</accession>
<reference evidence="2 3" key="1">
    <citation type="submission" date="2019-04" db="EMBL/GenBank/DDBJ databases">
        <title>Taxonomy of novel Haliea sp. from mangrove soil of West Coast of India.</title>
        <authorList>
            <person name="Verma A."/>
            <person name="Kumar P."/>
            <person name="Krishnamurthi S."/>
        </authorList>
    </citation>
    <scope>NUCLEOTIDE SEQUENCE [LARGE SCALE GENOMIC DNA]</scope>
    <source>
        <strain evidence="2 3">SAOS-164</strain>
    </source>
</reference>
<dbReference type="GO" id="GO:0016740">
    <property type="term" value="F:transferase activity"/>
    <property type="evidence" value="ECO:0007669"/>
    <property type="project" value="UniProtKB-KW"/>
</dbReference>
<dbReference type="InterPro" id="IPR050834">
    <property type="entry name" value="Glycosyltransf_2"/>
</dbReference>
<proteinExistence type="predicted"/>
<organism evidence="2 3">
    <name type="scientific">Mangrovimicrobium sediminis</name>
    <dbReference type="NCBI Taxonomy" id="2562682"/>
    <lineage>
        <taxon>Bacteria</taxon>
        <taxon>Pseudomonadati</taxon>
        <taxon>Pseudomonadota</taxon>
        <taxon>Gammaproteobacteria</taxon>
        <taxon>Cellvibrionales</taxon>
        <taxon>Halieaceae</taxon>
        <taxon>Mangrovimicrobium</taxon>
    </lineage>
</organism>
<protein>
    <submittedName>
        <fullName evidence="2">Glycosyltransferase</fullName>
    </submittedName>
</protein>
<keyword evidence="2" id="KW-0808">Transferase</keyword>
<dbReference type="EMBL" id="SRLE01000007">
    <property type="protein sequence ID" value="TGD73381.1"/>
    <property type="molecule type" value="Genomic_DNA"/>
</dbReference>
<dbReference type="Pfam" id="PF00535">
    <property type="entry name" value="Glycos_transf_2"/>
    <property type="match status" value="1"/>
</dbReference>
<gene>
    <name evidence="2" type="ORF">E4634_10125</name>
</gene>
<dbReference type="InterPro" id="IPR029044">
    <property type="entry name" value="Nucleotide-diphossugar_trans"/>
</dbReference>
<dbReference type="Proteomes" id="UP000298050">
    <property type="component" value="Unassembled WGS sequence"/>
</dbReference>
<comment type="caution">
    <text evidence="2">The sequence shown here is derived from an EMBL/GenBank/DDBJ whole genome shotgun (WGS) entry which is preliminary data.</text>
</comment>
<feature type="domain" description="Glycosyltransferase 2-like" evidence="1">
    <location>
        <begin position="6"/>
        <end position="110"/>
    </location>
</feature>
<sequence length="437" mass="48895">MANILVICPTFDHGDTLYAAIGSLLAQSVQDWELAVVLDGAPPATHALVEAFTRLDPRIRMYSFPKSQRYGEEHRDAIIRASDAEFVCHLGDDDLYLPDHLAGLRAQLADADWTGRAPLELLDRENIWNPRNFGTPTLRAAMAANRIKGINPGLTNTAYRKSAYLRLPVGWTCAPWEAGASDMYMWAKFFNDPELRVAATSGISVLRFSSRTPQRRGISTQYRTANITPWMAQLARPGLADELRDSAVLFKRMLPLFYLHGTGDSLESTLQRAGLFATPANEAPNVAIDGEPMSLPVNSRQLAELEDARLFIRAFAEDDPASRAAAQTRFEDRPQVWLWAARSLADYRLDADATLRALDAYREAFPDDPQPLRLAVRTLAEEKRLDEAREQFAILQRRWPSHDGLAELAQLLGDTQEAGTADSLVRRLLRKVRTRNA</sequence>
<dbReference type="PANTHER" id="PTHR43685">
    <property type="entry name" value="GLYCOSYLTRANSFERASE"/>
    <property type="match status" value="1"/>
</dbReference>
<evidence type="ECO:0000313" key="2">
    <source>
        <dbReference type="EMBL" id="TGD73381.1"/>
    </source>
</evidence>
<dbReference type="SUPFAM" id="SSF53448">
    <property type="entry name" value="Nucleotide-diphospho-sugar transferases"/>
    <property type="match status" value="1"/>
</dbReference>
<dbReference type="AlphaFoldDB" id="A0A4Z0M1G5"/>
<dbReference type="OrthoDB" id="9801954at2"/>
<name>A0A4Z0M1G5_9GAMM</name>
<dbReference type="CDD" id="cd00761">
    <property type="entry name" value="Glyco_tranf_GTA_type"/>
    <property type="match status" value="1"/>
</dbReference>
<keyword evidence="3" id="KW-1185">Reference proteome</keyword>
<dbReference type="RefSeq" id="WP_135443490.1">
    <property type="nucleotide sequence ID" value="NZ_SRLE01000007.1"/>
</dbReference>
<dbReference type="PANTHER" id="PTHR43685:SF2">
    <property type="entry name" value="GLYCOSYLTRANSFERASE 2-LIKE DOMAIN-CONTAINING PROTEIN"/>
    <property type="match status" value="1"/>
</dbReference>
<dbReference type="InterPro" id="IPR001173">
    <property type="entry name" value="Glyco_trans_2-like"/>
</dbReference>
<dbReference type="Gene3D" id="3.90.550.10">
    <property type="entry name" value="Spore Coat Polysaccharide Biosynthesis Protein SpsA, Chain A"/>
    <property type="match status" value="1"/>
</dbReference>